<reference evidence="2 3" key="1">
    <citation type="submission" date="2018-05" db="EMBL/GenBank/DDBJ databases">
        <title>Genome sequencing and assembly of the regulated plant pathogen Lachnellula willkommii and related sister species for the development of diagnostic species identification markers.</title>
        <authorList>
            <person name="Giroux E."/>
            <person name="Bilodeau G."/>
        </authorList>
    </citation>
    <scope>NUCLEOTIDE SEQUENCE [LARGE SCALE GENOMIC DNA]</scope>
    <source>
        <strain evidence="2 3">CBS 185.66</strain>
    </source>
</reference>
<dbReference type="GeneID" id="41986554"/>
<dbReference type="OrthoDB" id="10436535at2759"/>
<feature type="region of interest" description="Disordered" evidence="1">
    <location>
        <begin position="13"/>
        <end position="39"/>
    </location>
</feature>
<dbReference type="RefSeq" id="XP_031003145.1">
    <property type="nucleotide sequence ID" value="XM_031151295.1"/>
</dbReference>
<feature type="compositionally biased region" description="Basic and acidic residues" evidence="1">
    <location>
        <begin position="102"/>
        <end position="117"/>
    </location>
</feature>
<dbReference type="AlphaFoldDB" id="A0A8H8TWF5"/>
<feature type="non-terminal residue" evidence="2">
    <location>
        <position position="117"/>
    </location>
</feature>
<sequence length="117" mass="13106">MKKDPECNRITIDLDEKTSTDQNIPATPRTVQTPSAISHPLVPKNIAREARTHIFVHAVFSVQNKGPKINKKAVQTVKGWRKGREIGRGEGRSASVAARFRNPSERRLSGDFLPKHE</sequence>
<accession>A0A8H8TWF5</accession>
<proteinExistence type="predicted"/>
<organism evidence="2 3">
    <name type="scientific">Lachnellula hyalina</name>
    <dbReference type="NCBI Taxonomy" id="1316788"/>
    <lineage>
        <taxon>Eukaryota</taxon>
        <taxon>Fungi</taxon>
        <taxon>Dikarya</taxon>
        <taxon>Ascomycota</taxon>
        <taxon>Pezizomycotina</taxon>
        <taxon>Leotiomycetes</taxon>
        <taxon>Helotiales</taxon>
        <taxon>Lachnaceae</taxon>
        <taxon>Lachnellula</taxon>
    </lineage>
</organism>
<evidence type="ECO:0000313" key="2">
    <source>
        <dbReference type="EMBL" id="TVY24357.1"/>
    </source>
</evidence>
<dbReference type="EMBL" id="QGMH01000134">
    <property type="protein sequence ID" value="TVY24357.1"/>
    <property type="molecule type" value="Genomic_DNA"/>
</dbReference>
<feature type="region of interest" description="Disordered" evidence="1">
    <location>
        <begin position="84"/>
        <end position="117"/>
    </location>
</feature>
<evidence type="ECO:0000256" key="1">
    <source>
        <dbReference type="SAM" id="MobiDB-lite"/>
    </source>
</evidence>
<keyword evidence="3" id="KW-1185">Reference proteome</keyword>
<protein>
    <submittedName>
        <fullName evidence="2">Uncharacterized protein</fullName>
    </submittedName>
</protein>
<gene>
    <name evidence="2" type="ORF">LHYA1_G006356</name>
</gene>
<evidence type="ECO:0000313" key="3">
    <source>
        <dbReference type="Proteomes" id="UP000431533"/>
    </source>
</evidence>
<name>A0A8H8TWF5_9HELO</name>
<comment type="caution">
    <text evidence="2">The sequence shown here is derived from an EMBL/GenBank/DDBJ whole genome shotgun (WGS) entry which is preliminary data.</text>
</comment>
<feature type="compositionally biased region" description="Polar residues" evidence="1">
    <location>
        <begin position="20"/>
        <end position="36"/>
    </location>
</feature>
<dbReference type="Proteomes" id="UP000431533">
    <property type="component" value="Unassembled WGS sequence"/>
</dbReference>